<dbReference type="Proteomes" id="UP000323565">
    <property type="component" value="Chromosome"/>
</dbReference>
<proteinExistence type="predicted"/>
<organism evidence="2 3">
    <name type="scientific">Dermacoccus abyssi</name>
    <dbReference type="NCBI Taxonomy" id="322596"/>
    <lineage>
        <taxon>Bacteria</taxon>
        <taxon>Bacillati</taxon>
        <taxon>Actinomycetota</taxon>
        <taxon>Actinomycetes</taxon>
        <taxon>Micrococcales</taxon>
        <taxon>Dermacoccaceae</taxon>
        <taxon>Dermacoccus</taxon>
    </lineage>
</organism>
<dbReference type="EMBL" id="CP043031">
    <property type="protein sequence ID" value="QEH94073.1"/>
    <property type="molecule type" value="Genomic_DNA"/>
</dbReference>
<feature type="transmembrane region" description="Helical" evidence="1">
    <location>
        <begin position="20"/>
        <end position="37"/>
    </location>
</feature>
<accession>A0ABX5ZBH6</accession>
<evidence type="ECO:0000256" key="1">
    <source>
        <dbReference type="SAM" id="Phobius"/>
    </source>
</evidence>
<reference evidence="2 3" key="1">
    <citation type="submission" date="2019-08" db="EMBL/GenBank/DDBJ databases">
        <title>Dermacoccus abyssi strain HZAU 226, whole genome Nanopore sequencing project.</title>
        <authorList>
            <person name="Guo A."/>
            <person name="Zhang X."/>
            <person name="Ruan Y."/>
            <person name="Liu W."/>
            <person name="Chen Q."/>
            <person name="Gu L."/>
        </authorList>
    </citation>
    <scope>NUCLEOTIDE SEQUENCE [LARGE SCALE GENOMIC DNA]</scope>
    <source>
        <strain evidence="2 3">HZAU 226</strain>
    </source>
</reference>
<keyword evidence="1" id="KW-1133">Transmembrane helix</keyword>
<evidence type="ECO:0000313" key="2">
    <source>
        <dbReference type="EMBL" id="QEH94073.1"/>
    </source>
</evidence>
<keyword evidence="1" id="KW-0812">Transmembrane</keyword>
<gene>
    <name evidence="2" type="ORF">FV141_11435</name>
</gene>
<protein>
    <submittedName>
        <fullName evidence="2">Uncharacterized protein</fullName>
    </submittedName>
</protein>
<sequence>MTTSPNAPSRTTPNLNAVPNAFWVGLAIGLLGFGVKLSQTSTQTHNGEVTSCSSVDLTGFFVAIALGVCAWVTWSPTVQRLADKPPVALRAGLVAILLALAAVHLLRGFGLILSPC</sequence>
<keyword evidence="3" id="KW-1185">Reference proteome</keyword>
<feature type="transmembrane region" description="Helical" evidence="1">
    <location>
        <begin position="57"/>
        <end position="75"/>
    </location>
</feature>
<feature type="transmembrane region" description="Helical" evidence="1">
    <location>
        <begin position="87"/>
        <end position="106"/>
    </location>
</feature>
<evidence type="ECO:0000313" key="3">
    <source>
        <dbReference type="Proteomes" id="UP000323565"/>
    </source>
</evidence>
<keyword evidence="1" id="KW-0472">Membrane</keyword>
<name>A0ABX5ZBH6_9MICO</name>